<feature type="compositionally biased region" description="Polar residues" evidence="1">
    <location>
        <begin position="79"/>
        <end position="93"/>
    </location>
</feature>
<evidence type="ECO:0000256" key="1">
    <source>
        <dbReference type="SAM" id="MobiDB-lite"/>
    </source>
</evidence>
<reference evidence="2" key="1">
    <citation type="journal article" date="2020" name="Fungal Divers.">
        <title>Resolving the Mortierellaceae phylogeny through synthesis of multi-gene phylogenetics and phylogenomics.</title>
        <authorList>
            <person name="Vandepol N."/>
            <person name="Liber J."/>
            <person name="Desiro A."/>
            <person name="Na H."/>
            <person name="Kennedy M."/>
            <person name="Barry K."/>
            <person name="Grigoriev I.V."/>
            <person name="Miller A.N."/>
            <person name="O'Donnell K."/>
            <person name="Stajich J.E."/>
            <person name="Bonito G."/>
        </authorList>
    </citation>
    <scope>NUCLEOTIDE SEQUENCE</scope>
    <source>
        <strain evidence="2">KOD948</strain>
    </source>
</reference>
<dbReference type="OrthoDB" id="2413014at2759"/>
<feature type="compositionally biased region" description="Low complexity" evidence="1">
    <location>
        <begin position="58"/>
        <end position="72"/>
    </location>
</feature>
<protein>
    <submittedName>
        <fullName evidence="2">Uncharacterized protein</fullName>
    </submittedName>
</protein>
<feature type="compositionally biased region" description="Polar residues" evidence="1">
    <location>
        <begin position="109"/>
        <end position="127"/>
    </location>
</feature>
<feature type="compositionally biased region" description="Low complexity" evidence="1">
    <location>
        <begin position="94"/>
        <end position="108"/>
    </location>
</feature>
<organism evidence="2 3">
    <name type="scientific">Mortierella polycephala</name>
    <dbReference type="NCBI Taxonomy" id="41804"/>
    <lineage>
        <taxon>Eukaryota</taxon>
        <taxon>Fungi</taxon>
        <taxon>Fungi incertae sedis</taxon>
        <taxon>Mucoromycota</taxon>
        <taxon>Mortierellomycotina</taxon>
        <taxon>Mortierellomycetes</taxon>
        <taxon>Mortierellales</taxon>
        <taxon>Mortierellaceae</taxon>
        <taxon>Mortierella</taxon>
    </lineage>
</organism>
<comment type="caution">
    <text evidence="2">The sequence shown here is derived from an EMBL/GenBank/DDBJ whole genome shotgun (WGS) entry which is preliminary data.</text>
</comment>
<dbReference type="AlphaFoldDB" id="A0A9P6PX35"/>
<dbReference type="Proteomes" id="UP000726737">
    <property type="component" value="Unassembled WGS sequence"/>
</dbReference>
<dbReference type="EMBL" id="JAAAJA010000429">
    <property type="protein sequence ID" value="KAG0253943.1"/>
    <property type="molecule type" value="Genomic_DNA"/>
</dbReference>
<accession>A0A9P6PX35</accession>
<feature type="compositionally biased region" description="Low complexity" evidence="1">
    <location>
        <begin position="32"/>
        <end position="45"/>
    </location>
</feature>
<evidence type="ECO:0000313" key="2">
    <source>
        <dbReference type="EMBL" id="KAG0253943.1"/>
    </source>
</evidence>
<name>A0A9P6PX35_9FUNG</name>
<feature type="region of interest" description="Disordered" evidence="1">
    <location>
        <begin position="1"/>
        <end position="127"/>
    </location>
</feature>
<gene>
    <name evidence="2" type="ORF">BG011_006050</name>
</gene>
<keyword evidence="3" id="KW-1185">Reference proteome</keyword>
<sequence length="127" mass="13885">MSEQSSDANHPAHKANFVEKIMDKFRHHPHGQDQQAQATAAGQEQHPTMGGPENVYDNAYQGQANVAGAQAVPPMAYQTDPNYRQGQPQVPLSQGQTQPQQAQQRGQGYVTTSSAYGQTQPTNMPRQ</sequence>
<proteinExistence type="predicted"/>
<evidence type="ECO:0000313" key="3">
    <source>
        <dbReference type="Proteomes" id="UP000726737"/>
    </source>
</evidence>